<keyword evidence="3" id="KW-1185">Reference proteome</keyword>
<keyword evidence="1" id="KW-0732">Signal</keyword>
<dbReference type="AlphaFoldDB" id="A0A0H1BXD0"/>
<sequence length="81" mass="9326">MLNLFLIPLLYLPLSLALARPPNTHQLSPRTKTGNPIIEGWYADPELRIYKGAYYLYPTYSAAFDSQTFFDAFVSHDLLSW</sequence>
<protein>
    <submittedName>
        <fullName evidence="2">Murein transglycosylase</fullName>
    </submittedName>
</protein>
<feature type="non-terminal residue" evidence="2">
    <location>
        <position position="81"/>
    </location>
</feature>
<name>A0A0H1BXD0_9EURO</name>
<accession>A0A0H1BXD0</accession>
<dbReference type="Proteomes" id="UP000053573">
    <property type="component" value="Unassembled WGS sequence"/>
</dbReference>
<evidence type="ECO:0000256" key="1">
    <source>
        <dbReference type="SAM" id="SignalP"/>
    </source>
</evidence>
<dbReference type="InterPro" id="IPR023296">
    <property type="entry name" value="Glyco_hydro_beta-prop_sf"/>
</dbReference>
<dbReference type="Gene3D" id="2.115.10.20">
    <property type="entry name" value="Glycosyl hydrolase domain, family 43"/>
    <property type="match status" value="1"/>
</dbReference>
<dbReference type="STRING" id="2060906.A0A0H1BXD0"/>
<feature type="signal peptide" evidence="1">
    <location>
        <begin position="1"/>
        <end position="19"/>
    </location>
</feature>
<evidence type="ECO:0000313" key="2">
    <source>
        <dbReference type="EMBL" id="KLJ13721.1"/>
    </source>
</evidence>
<gene>
    <name evidence="2" type="ORF">EMPG_11359</name>
</gene>
<dbReference type="EMBL" id="LDEV01000083">
    <property type="protein sequence ID" value="KLJ13721.1"/>
    <property type="molecule type" value="Genomic_DNA"/>
</dbReference>
<dbReference type="SUPFAM" id="SSF75005">
    <property type="entry name" value="Arabinanase/levansucrase/invertase"/>
    <property type="match status" value="1"/>
</dbReference>
<organism evidence="2 3">
    <name type="scientific">Blastomyces silverae</name>
    <dbReference type="NCBI Taxonomy" id="2060906"/>
    <lineage>
        <taxon>Eukaryota</taxon>
        <taxon>Fungi</taxon>
        <taxon>Dikarya</taxon>
        <taxon>Ascomycota</taxon>
        <taxon>Pezizomycotina</taxon>
        <taxon>Eurotiomycetes</taxon>
        <taxon>Eurotiomycetidae</taxon>
        <taxon>Onygenales</taxon>
        <taxon>Ajellomycetaceae</taxon>
        <taxon>Blastomyces</taxon>
    </lineage>
</organism>
<dbReference type="OrthoDB" id="5211809at2759"/>
<proteinExistence type="predicted"/>
<reference evidence="3" key="1">
    <citation type="journal article" date="2015" name="PLoS Genet.">
        <title>The dynamic genome and transcriptome of the human fungal pathogen Blastomyces and close relative Emmonsia.</title>
        <authorList>
            <person name="Munoz J.F."/>
            <person name="Gauthier G.M."/>
            <person name="Desjardins C.A."/>
            <person name="Gallo J.E."/>
            <person name="Holder J."/>
            <person name="Sullivan T.D."/>
            <person name="Marty A.J."/>
            <person name="Carmen J.C."/>
            <person name="Chen Z."/>
            <person name="Ding L."/>
            <person name="Gujja S."/>
            <person name="Magrini V."/>
            <person name="Misas E."/>
            <person name="Mitreva M."/>
            <person name="Priest M."/>
            <person name="Saif S."/>
            <person name="Whiston E.A."/>
            <person name="Young S."/>
            <person name="Zeng Q."/>
            <person name="Goldman W.E."/>
            <person name="Mardis E.R."/>
            <person name="Taylor J.W."/>
            <person name="McEwen J.G."/>
            <person name="Clay O.K."/>
            <person name="Klein B.S."/>
            <person name="Cuomo C.A."/>
        </authorList>
    </citation>
    <scope>NUCLEOTIDE SEQUENCE [LARGE SCALE GENOMIC DNA]</scope>
    <source>
        <strain evidence="3">UAMH 139</strain>
    </source>
</reference>
<evidence type="ECO:0000313" key="3">
    <source>
        <dbReference type="Proteomes" id="UP000053573"/>
    </source>
</evidence>
<feature type="chain" id="PRO_5005199763" evidence="1">
    <location>
        <begin position="20"/>
        <end position="81"/>
    </location>
</feature>
<comment type="caution">
    <text evidence="2">The sequence shown here is derived from an EMBL/GenBank/DDBJ whole genome shotgun (WGS) entry which is preliminary data.</text>
</comment>